<organism evidence="2 3">
    <name type="scientific">Lactuca saligna</name>
    <name type="common">Willowleaf lettuce</name>
    <dbReference type="NCBI Taxonomy" id="75948"/>
    <lineage>
        <taxon>Eukaryota</taxon>
        <taxon>Viridiplantae</taxon>
        <taxon>Streptophyta</taxon>
        <taxon>Embryophyta</taxon>
        <taxon>Tracheophyta</taxon>
        <taxon>Spermatophyta</taxon>
        <taxon>Magnoliopsida</taxon>
        <taxon>eudicotyledons</taxon>
        <taxon>Gunneridae</taxon>
        <taxon>Pentapetalae</taxon>
        <taxon>asterids</taxon>
        <taxon>campanulids</taxon>
        <taxon>Asterales</taxon>
        <taxon>Asteraceae</taxon>
        <taxon>Cichorioideae</taxon>
        <taxon>Cichorieae</taxon>
        <taxon>Lactucinae</taxon>
        <taxon>Lactuca</taxon>
    </lineage>
</organism>
<evidence type="ECO:0000313" key="3">
    <source>
        <dbReference type="Proteomes" id="UP001177003"/>
    </source>
</evidence>
<sequence length="135" mass="14834">MQSPRHSSFTISFLLYVCVYGYQGLAIATRIQFGNLAKRDPDPAPELTNAEHDVIKRPIASYFVCSDPDESTLSLADLDSTYSAPATVSVPNLRGDDLSLLERLQRKRRFKVINVGSSSTPKSEPSSDVDVRGQA</sequence>
<accession>A0AA35Y9K0</accession>
<protein>
    <submittedName>
        <fullName evidence="2">Uncharacterized protein</fullName>
    </submittedName>
</protein>
<gene>
    <name evidence="2" type="ORF">LSALG_LOCUS12555</name>
</gene>
<dbReference type="EMBL" id="OX465078">
    <property type="protein sequence ID" value="CAI9272324.1"/>
    <property type="molecule type" value="Genomic_DNA"/>
</dbReference>
<feature type="region of interest" description="Disordered" evidence="1">
    <location>
        <begin position="115"/>
        <end position="135"/>
    </location>
</feature>
<name>A0AA35Y9K0_LACSI</name>
<feature type="compositionally biased region" description="Low complexity" evidence="1">
    <location>
        <begin position="117"/>
        <end position="126"/>
    </location>
</feature>
<dbReference type="AlphaFoldDB" id="A0AA35Y9K0"/>
<reference evidence="2" key="1">
    <citation type="submission" date="2023-04" db="EMBL/GenBank/DDBJ databases">
        <authorList>
            <person name="Vijverberg K."/>
            <person name="Xiong W."/>
            <person name="Schranz E."/>
        </authorList>
    </citation>
    <scope>NUCLEOTIDE SEQUENCE</scope>
</reference>
<evidence type="ECO:0000256" key="1">
    <source>
        <dbReference type="SAM" id="MobiDB-lite"/>
    </source>
</evidence>
<evidence type="ECO:0000313" key="2">
    <source>
        <dbReference type="EMBL" id="CAI9272324.1"/>
    </source>
</evidence>
<keyword evidence="3" id="KW-1185">Reference proteome</keyword>
<dbReference type="Proteomes" id="UP001177003">
    <property type="component" value="Chromosome 2"/>
</dbReference>
<proteinExistence type="predicted"/>